<reference evidence="2" key="2">
    <citation type="journal article" date="2015" name="Fish Shellfish Immunol.">
        <title>Early steps in the European eel (Anguilla anguilla)-Vibrio vulnificus interaction in the gills: Role of the RtxA13 toxin.</title>
        <authorList>
            <person name="Callol A."/>
            <person name="Pajuelo D."/>
            <person name="Ebbesson L."/>
            <person name="Teles M."/>
            <person name="MacKenzie S."/>
            <person name="Amaro C."/>
        </authorList>
    </citation>
    <scope>NUCLEOTIDE SEQUENCE</scope>
</reference>
<proteinExistence type="predicted"/>
<dbReference type="EMBL" id="GBXM01061762">
    <property type="protein sequence ID" value="JAH46815.1"/>
    <property type="molecule type" value="Transcribed_RNA"/>
</dbReference>
<evidence type="ECO:0000313" key="2">
    <source>
        <dbReference type="EMBL" id="JAH46815.1"/>
    </source>
</evidence>
<feature type="region of interest" description="Disordered" evidence="1">
    <location>
        <begin position="1"/>
        <end position="23"/>
    </location>
</feature>
<evidence type="ECO:0000256" key="1">
    <source>
        <dbReference type="SAM" id="MobiDB-lite"/>
    </source>
</evidence>
<protein>
    <submittedName>
        <fullName evidence="2">Uncharacterized protein</fullName>
    </submittedName>
</protein>
<name>A0A0E9T1J5_ANGAN</name>
<sequence>MDGWMLHQRKGTSMKMCSSPHNY</sequence>
<accession>A0A0E9T1J5</accession>
<reference evidence="2" key="1">
    <citation type="submission" date="2014-11" db="EMBL/GenBank/DDBJ databases">
        <authorList>
            <person name="Amaro Gonzalez C."/>
        </authorList>
    </citation>
    <scope>NUCLEOTIDE SEQUENCE</scope>
</reference>
<organism evidence="2">
    <name type="scientific">Anguilla anguilla</name>
    <name type="common">European freshwater eel</name>
    <name type="synonym">Muraena anguilla</name>
    <dbReference type="NCBI Taxonomy" id="7936"/>
    <lineage>
        <taxon>Eukaryota</taxon>
        <taxon>Metazoa</taxon>
        <taxon>Chordata</taxon>
        <taxon>Craniata</taxon>
        <taxon>Vertebrata</taxon>
        <taxon>Euteleostomi</taxon>
        <taxon>Actinopterygii</taxon>
        <taxon>Neopterygii</taxon>
        <taxon>Teleostei</taxon>
        <taxon>Anguilliformes</taxon>
        <taxon>Anguillidae</taxon>
        <taxon>Anguilla</taxon>
    </lineage>
</organism>
<dbReference type="AlphaFoldDB" id="A0A0E9T1J5"/>